<keyword evidence="4" id="KW-1185">Reference proteome</keyword>
<dbReference type="AlphaFoldDB" id="A0ABD1A110"/>
<dbReference type="PROSITE" id="PS50158">
    <property type="entry name" value="ZF_CCHC"/>
    <property type="match status" value="1"/>
</dbReference>
<dbReference type="PANTHER" id="PTHR35317">
    <property type="entry name" value="OS04G0629600 PROTEIN"/>
    <property type="match status" value="1"/>
</dbReference>
<evidence type="ECO:0000313" key="4">
    <source>
        <dbReference type="Proteomes" id="UP001558713"/>
    </source>
</evidence>
<sequence>MAATKIQDIVSDYLNYELWAPIVKTELVEKELWDVVENGIPPNPSKIPELAAKIQAEDLSKWRDFVGKDTKALQILQSSLPDSVFRKTLETSSAKDLWDLLKEANEQAKLEKKLEQLRMKEGERIMSSSSSQSKELDLKKVMRSRYERGECIQCGSKGHIFRDCNKKKNELPEYEMLSFDFGPVTYDEDMWMIYNTTTNHMTPNLKFFTTLDRTHRARVVLAGGSFIMAEGRGDVKIITKEGKKTIKNVLYVPKIDRNVLSVGQLTEIGYGIVFSFPHKNCTIEDSTGKLFGVSMLDERGFFLRLQVIEGNLTS</sequence>
<dbReference type="SUPFAM" id="SSF57756">
    <property type="entry name" value="Retrovirus zinc finger-like domains"/>
    <property type="match status" value="1"/>
</dbReference>
<dbReference type="InterPro" id="IPR036875">
    <property type="entry name" value="Znf_CCHC_sf"/>
</dbReference>
<keyword evidence="1" id="KW-0479">Metal-binding</keyword>
<comment type="caution">
    <text evidence="3">The sequence shown here is derived from an EMBL/GenBank/DDBJ whole genome shotgun (WGS) entry which is preliminary data.</text>
</comment>
<proteinExistence type="predicted"/>
<dbReference type="EMBL" id="JBANAX010000688">
    <property type="protein sequence ID" value="KAL1197399.1"/>
    <property type="molecule type" value="Genomic_DNA"/>
</dbReference>
<evidence type="ECO:0000256" key="1">
    <source>
        <dbReference type="PROSITE-ProRule" id="PRU00047"/>
    </source>
</evidence>
<organism evidence="3 4">
    <name type="scientific">Cardamine amara subsp. amara</name>
    <dbReference type="NCBI Taxonomy" id="228776"/>
    <lineage>
        <taxon>Eukaryota</taxon>
        <taxon>Viridiplantae</taxon>
        <taxon>Streptophyta</taxon>
        <taxon>Embryophyta</taxon>
        <taxon>Tracheophyta</taxon>
        <taxon>Spermatophyta</taxon>
        <taxon>Magnoliopsida</taxon>
        <taxon>eudicotyledons</taxon>
        <taxon>Gunneridae</taxon>
        <taxon>Pentapetalae</taxon>
        <taxon>rosids</taxon>
        <taxon>malvids</taxon>
        <taxon>Brassicales</taxon>
        <taxon>Brassicaceae</taxon>
        <taxon>Cardamineae</taxon>
        <taxon>Cardamine</taxon>
    </lineage>
</organism>
<evidence type="ECO:0000313" key="3">
    <source>
        <dbReference type="EMBL" id="KAL1197399.1"/>
    </source>
</evidence>
<dbReference type="Pfam" id="PF14223">
    <property type="entry name" value="Retrotran_gag_2"/>
    <property type="match status" value="1"/>
</dbReference>
<keyword evidence="1" id="KW-0862">Zinc</keyword>
<name>A0ABD1A110_CARAN</name>
<protein>
    <recommendedName>
        <fullName evidence="2">CCHC-type domain-containing protein</fullName>
    </recommendedName>
</protein>
<keyword evidence="1" id="KW-0863">Zinc-finger</keyword>
<dbReference type="InterPro" id="IPR001878">
    <property type="entry name" value="Znf_CCHC"/>
</dbReference>
<dbReference type="Proteomes" id="UP001558713">
    <property type="component" value="Unassembled WGS sequence"/>
</dbReference>
<gene>
    <name evidence="3" type="ORF">V5N11_011985</name>
</gene>
<dbReference type="GO" id="GO:0008270">
    <property type="term" value="F:zinc ion binding"/>
    <property type="evidence" value="ECO:0007669"/>
    <property type="project" value="UniProtKB-KW"/>
</dbReference>
<accession>A0ABD1A110</accession>
<feature type="domain" description="CCHC-type" evidence="2">
    <location>
        <begin position="151"/>
        <end position="164"/>
    </location>
</feature>
<dbReference type="Pfam" id="PF22936">
    <property type="entry name" value="Pol_BBD"/>
    <property type="match status" value="1"/>
</dbReference>
<dbReference type="InterPro" id="IPR054722">
    <property type="entry name" value="PolX-like_BBD"/>
</dbReference>
<evidence type="ECO:0000259" key="2">
    <source>
        <dbReference type="PROSITE" id="PS50158"/>
    </source>
</evidence>
<dbReference type="PANTHER" id="PTHR35317:SF31">
    <property type="entry name" value="DUF4219 DOMAIN-CONTAINING PROTEIN"/>
    <property type="match status" value="1"/>
</dbReference>
<reference evidence="3 4" key="1">
    <citation type="submission" date="2024-04" db="EMBL/GenBank/DDBJ databases">
        <title>Genome assembly C_amara_ONT_v2.</title>
        <authorList>
            <person name="Yant L."/>
            <person name="Moore C."/>
            <person name="Slenker M."/>
        </authorList>
    </citation>
    <scope>NUCLEOTIDE SEQUENCE [LARGE SCALE GENOMIC DNA]</scope>
    <source>
        <tissue evidence="3">Leaf</tissue>
    </source>
</reference>
<dbReference type="Gene3D" id="4.10.60.10">
    <property type="entry name" value="Zinc finger, CCHC-type"/>
    <property type="match status" value="1"/>
</dbReference>